<reference evidence="2 3" key="1">
    <citation type="submission" date="2014-04" db="EMBL/GenBank/DDBJ databases">
        <title>Characterization and application of a salt tolerant electro-active bacterium.</title>
        <authorList>
            <person name="Yang L."/>
            <person name="Wei S."/>
            <person name="Tay Q.X.M."/>
        </authorList>
    </citation>
    <scope>NUCLEOTIDE SEQUENCE [LARGE SCALE GENOMIC DNA]</scope>
    <source>
        <strain evidence="2 3">LY1</strain>
    </source>
</reference>
<organism evidence="2 3">
    <name type="scientific">Anditalea andensis</name>
    <dbReference type="NCBI Taxonomy" id="1048983"/>
    <lineage>
        <taxon>Bacteria</taxon>
        <taxon>Pseudomonadati</taxon>
        <taxon>Bacteroidota</taxon>
        <taxon>Cytophagia</taxon>
        <taxon>Cytophagales</taxon>
        <taxon>Cytophagaceae</taxon>
        <taxon>Anditalea</taxon>
    </lineage>
</organism>
<sequence>MKSYRKLLALIFIPMAFVASCIVDDQYDLGELLDPSQIHFRVVQDYDVDPGGNTVILINDTPETVSIWDYGTGRSNRQIDTVRFAFQGEYEIRFSAMTGGGIVEMEPVTIEVTQDNLNYVDDPMWTALSGGVGEEKTWILDIDARYFNGPLYFYGTDNGYLAEGGPWEGGDTGCYGDDCWAWEPDYEGNQWLMDYGDYGTMTFNLRGGPFVTVNHLMLPNRGVEQGTYFLDVNNKTLTMTGAAPLHNQGNAACVSNWGDIRIMSITDETLQIAVLRRDSCDGPALLVYNFVSQEYVDNWQPGEEEDEGPDEGFDPEFDSGELLNLLTGGPSSGRKWYLDGEGNPVDWISAGKGWTSSYEDSYDWGWNGDWTAIAQTSYIQFDRFGGQNNYTRNQNGQIFTGTFIINEATNEITLSDNNTLIQNPGHWMSPSAGTIRVVKAFPGESTSKGIWFGTSYDEDGDEWLSFHYILR</sequence>
<dbReference type="eggNOG" id="ENOG502Z91V">
    <property type="taxonomic scope" value="Bacteria"/>
</dbReference>
<proteinExistence type="predicted"/>
<evidence type="ECO:0000313" key="2">
    <source>
        <dbReference type="EMBL" id="KEO73795.1"/>
    </source>
</evidence>
<dbReference type="PROSITE" id="PS51257">
    <property type="entry name" value="PROKAR_LIPOPROTEIN"/>
    <property type="match status" value="1"/>
</dbReference>
<dbReference type="STRING" id="1048983.EL17_09805"/>
<dbReference type="AlphaFoldDB" id="A0A074KZZ5"/>
<name>A0A074KZZ5_9BACT</name>
<evidence type="ECO:0008006" key="4">
    <source>
        <dbReference type="Google" id="ProtNLM"/>
    </source>
</evidence>
<accession>A0A074KZZ5</accession>
<keyword evidence="1" id="KW-0732">Signal</keyword>
<keyword evidence="3" id="KW-1185">Reference proteome</keyword>
<dbReference type="EMBL" id="JMIH01000018">
    <property type="protein sequence ID" value="KEO73795.1"/>
    <property type="molecule type" value="Genomic_DNA"/>
</dbReference>
<dbReference type="OrthoDB" id="660167at2"/>
<feature type="chain" id="PRO_5001695682" description="PKD domain-containing protein" evidence="1">
    <location>
        <begin position="22"/>
        <end position="471"/>
    </location>
</feature>
<dbReference type="Proteomes" id="UP000027821">
    <property type="component" value="Unassembled WGS sequence"/>
</dbReference>
<protein>
    <recommendedName>
        <fullName evidence="4">PKD domain-containing protein</fullName>
    </recommendedName>
</protein>
<feature type="signal peptide" evidence="1">
    <location>
        <begin position="1"/>
        <end position="21"/>
    </location>
</feature>
<dbReference type="RefSeq" id="WP_035073758.1">
    <property type="nucleotide sequence ID" value="NZ_JMIH01000018.1"/>
</dbReference>
<comment type="caution">
    <text evidence="2">The sequence shown here is derived from an EMBL/GenBank/DDBJ whole genome shotgun (WGS) entry which is preliminary data.</text>
</comment>
<evidence type="ECO:0000313" key="3">
    <source>
        <dbReference type="Proteomes" id="UP000027821"/>
    </source>
</evidence>
<evidence type="ECO:0000256" key="1">
    <source>
        <dbReference type="SAM" id="SignalP"/>
    </source>
</evidence>
<gene>
    <name evidence="2" type="ORF">EL17_09805</name>
</gene>